<name>A0A345NLT7_9MICO</name>
<sequence length="71" mass="7803">MTGRAASCSGVKIAYSRNSPSARSAFLPFGSLTKLYATWPPKPWSQLVSCRYRSLVSVVSVMRKKSMSELS</sequence>
<proteinExistence type="predicted"/>
<evidence type="ECO:0000313" key="1">
    <source>
        <dbReference type="EMBL" id="AXH95995.1"/>
    </source>
</evidence>
<dbReference type="Proteomes" id="UP000253790">
    <property type="component" value="Chromosome"/>
</dbReference>
<dbReference type="EMBL" id="CP031229">
    <property type="protein sequence ID" value="AXH95995.1"/>
    <property type="molecule type" value="Genomic_DNA"/>
</dbReference>
<evidence type="ECO:0000313" key="2">
    <source>
        <dbReference type="Proteomes" id="UP000253790"/>
    </source>
</evidence>
<gene>
    <name evidence="1" type="ORF">DV701_07520</name>
</gene>
<dbReference type="KEGG" id="orn:DV701_07520"/>
<keyword evidence="2" id="KW-1185">Reference proteome</keyword>
<protein>
    <submittedName>
        <fullName evidence="1">Uncharacterized protein</fullName>
    </submittedName>
</protein>
<accession>A0A345NLT7</accession>
<organism evidence="1 2">
    <name type="scientific">Ornithinimicrobium avium</name>
    <dbReference type="NCBI Taxonomy" id="2283195"/>
    <lineage>
        <taxon>Bacteria</taxon>
        <taxon>Bacillati</taxon>
        <taxon>Actinomycetota</taxon>
        <taxon>Actinomycetes</taxon>
        <taxon>Micrococcales</taxon>
        <taxon>Ornithinimicrobiaceae</taxon>
        <taxon>Ornithinimicrobium</taxon>
    </lineage>
</organism>
<dbReference type="AlphaFoldDB" id="A0A345NLT7"/>
<reference evidence="1 2" key="1">
    <citation type="submission" date="2018-07" db="EMBL/GenBank/DDBJ databases">
        <title>Complete genome sequencing of Ornithinimicrobium sp. AMA3305.</title>
        <authorList>
            <person name="Bae J.-W."/>
        </authorList>
    </citation>
    <scope>NUCLEOTIDE SEQUENCE [LARGE SCALE GENOMIC DNA]</scope>
    <source>
        <strain evidence="1 2">AMA3305</strain>
    </source>
</reference>